<feature type="domain" description="GIY-YIG" evidence="1">
    <location>
        <begin position="197"/>
        <end position="292"/>
    </location>
</feature>
<evidence type="ECO:0000313" key="2">
    <source>
        <dbReference type="EMBL" id="CAH3103777.1"/>
    </source>
</evidence>
<dbReference type="Proteomes" id="UP001159428">
    <property type="component" value="Unassembled WGS sequence"/>
</dbReference>
<dbReference type="AlphaFoldDB" id="A0AAU9W4H1"/>
<dbReference type="Pfam" id="PF26215">
    <property type="entry name" value="HTH_animal"/>
    <property type="match status" value="1"/>
</dbReference>
<name>A0AAU9W4H1_9CNID</name>
<dbReference type="PROSITE" id="PS50164">
    <property type="entry name" value="GIY_YIG"/>
    <property type="match status" value="1"/>
</dbReference>
<feature type="non-terminal residue" evidence="2">
    <location>
        <position position="1"/>
    </location>
</feature>
<gene>
    <name evidence="2" type="ORF">PMEA_00035277</name>
</gene>
<sequence>YYKLTDSHSHLLYSSSHPSHVKNSIPFSQFLRLRRLCSDDSDFSEKSEVMCQFFDKRGYPVSVVQAGYHRAQQNETKRQLFYPLRWLIYENTDRIPFTLTFHPHNHAVKSIILKNFKLLQNDSETGTIFSQPPLISFKRDKNIGNFLGRRSFQTNDQSGTFKCTRSRCKTCPFIHNVEKISGPKRSIKIIDHFTCTSANVIYCITGTYCNKLYIGETGRRLGDRFREHLRDVERNDKDASKPVARHFNLRNHSKQHMAVCGLSLHLGSSESRKTLEQKFIFQIGTLNPHGINERFSFN</sequence>
<reference evidence="2 3" key="1">
    <citation type="submission" date="2022-05" db="EMBL/GenBank/DDBJ databases">
        <authorList>
            <consortium name="Genoscope - CEA"/>
            <person name="William W."/>
        </authorList>
    </citation>
    <scope>NUCLEOTIDE SEQUENCE [LARGE SCALE GENOMIC DNA]</scope>
</reference>
<dbReference type="InterPro" id="IPR000305">
    <property type="entry name" value="GIY-YIG_endonuc"/>
</dbReference>
<proteinExistence type="predicted"/>
<keyword evidence="3" id="KW-1185">Reference proteome</keyword>
<evidence type="ECO:0000313" key="3">
    <source>
        <dbReference type="Proteomes" id="UP001159428"/>
    </source>
</evidence>
<protein>
    <recommendedName>
        <fullName evidence="1">GIY-YIG domain-containing protein</fullName>
    </recommendedName>
</protein>
<accession>A0AAU9W4H1</accession>
<dbReference type="EMBL" id="CALNXJ010000009">
    <property type="protein sequence ID" value="CAH3103777.1"/>
    <property type="molecule type" value="Genomic_DNA"/>
</dbReference>
<dbReference type="PANTHER" id="PTHR21301">
    <property type="entry name" value="REVERSE TRANSCRIPTASE"/>
    <property type="match status" value="1"/>
</dbReference>
<dbReference type="CDD" id="cd10442">
    <property type="entry name" value="GIY-YIG_PLEs"/>
    <property type="match status" value="1"/>
</dbReference>
<evidence type="ECO:0000259" key="1">
    <source>
        <dbReference type="PROSITE" id="PS50164"/>
    </source>
</evidence>
<dbReference type="Gene3D" id="3.40.1440.10">
    <property type="entry name" value="GIY-YIG endonuclease"/>
    <property type="match status" value="1"/>
</dbReference>
<dbReference type="InterPro" id="IPR058912">
    <property type="entry name" value="HTH_animal"/>
</dbReference>
<organism evidence="2 3">
    <name type="scientific">Pocillopora meandrina</name>
    <dbReference type="NCBI Taxonomy" id="46732"/>
    <lineage>
        <taxon>Eukaryota</taxon>
        <taxon>Metazoa</taxon>
        <taxon>Cnidaria</taxon>
        <taxon>Anthozoa</taxon>
        <taxon>Hexacorallia</taxon>
        <taxon>Scleractinia</taxon>
        <taxon>Astrocoeniina</taxon>
        <taxon>Pocilloporidae</taxon>
        <taxon>Pocillopora</taxon>
    </lineage>
</organism>
<dbReference type="PANTHER" id="PTHR21301:SF10">
    <property type="entry name" value="REVERSE TRANSCRIPTASE DOMAIN-CONTAINING PROTEIN"/>
    <property type="match status" value="1"/>
</dbReference>
<dbReference type="InterPro" id="IPR035901">
    <property type="entry name" value="GIY-YIG_endonuc_sf"/>
</dbReference>
<comment type="caution">
    <text evidence="2">The sequence shown here is derived from an EMBL/GenBank/DDBJ whole genome shotgun (WGS) entry which is preliminary data.</text>
</comment>